<evidence type="ECO:0000256" key="4">
    <source>
        <dbReference type="ARBA" id="ARBA00023002"/>
    </source>
</evidence>
<keyword evidence="4" id="KW-0560">Oxidoreductase</keyword>
<dbReference type="PANTHER" id="PTHR11404">
    <property type="entry name" value="SUPEROXIDE DISMUTASE 2"/>
    <property type="match status" value="1"/>
</dbReference>
<name>A0A1G2T4X0_9BACT</name>
<comment type="similarity">
    <text evidence="1">Belongs to the iron/manganese superoxide dismutase family.</text>
</comment>
<comment type="caution">
    <text evidence="7">The sequence shown here is derived from an EMBL/GenBank/DDBJ whole genome shotgun (WGS) entry which is preliminary data.</text>
</comment>
<proteinExistence type="inferred from homology"/>
<dbReference type="Pfam" id="PF02777">
    <property type="entry name" value="Sod_Fe_C"/>
    <property type="match status" value="1"/>
</dbReference>
<reference evidence="7 8" key="1">
    <citation type="journal article" date="2016" name="Nat. Commun.">
        <title>Thousands of microbial genomes shed light on interconnected biogeochemical processes in an aquifer system.</title>
        <authorList>
            <person name="Anantharaman K."/>
            <person name="Brown C.T."/>
            <person name="Hug L.A."/>
            <person name="Sharon I."/>
            <person name="Castelle C.J."/>
            <person name="Probst A.J."/>
            <person name="Thomas B.C."/>
            <person name="Singh A."/>
            <person name="Wilkins M.J."/>
            <person name="Karaoz U."/>
            <person name="Brodie E.L."/>
            <person name="Williams K.H."/>
            <person name="Hubbard S.S."/>
            <person name="Banfield J.F."/>
        </authorList>
    </citation>
    <scope>NUCLEOTIDE SEQUENCE [LARGE SCALE GENOMIC DNA]</scope>
</reference>
<dbReference type="InterPro" id="IPR050265">
    <property type="entry name" value="Fe/Mn_Superoxide_Dismutase"/>
</dbReference>
<dbReference type="Gene3D" id="3.55.40.20">
    <property type="entry name" value="Iron/manganese superoxide dismutase, C-terminal domain"/>
    <property type="match status" value="1"/>
</dbReference>
<evidence type="ECO:0000256" key="2">
    <source>
        <dbReference type="ARBA" id="ARBA00012682"/>
    </source>
</evidence>
<evidence type="ECO:0000256" key="3">
    <source>
        <dbReference type="ARBA" id="ARBA00022723"/>
    </source>
</evidence>
<evidence type="ECO:0000256" key="1">
    <source>
        <dbReference type="ARBA" id="ARBA00008714"/>
    </source>
</evidence>
<organism evidence="7 8">
    <name type="scientific">Candidatus Zambryskibacteria bacterium RIFCSPHIGHO2_01_FULL_49_18</name>
    <dbReference type="NCBI Taxonomy" id="1802740"/>
    <lineage>
        <taxon>Bacteria</taxon>
        <taxon>Candidatus Zambryskiibacteriota</taxon>
    </lineage>
</organism>
<evidence type="ECO:0000313" key="8">
    <source>
        <dbReference type="Proteomes" id="UP000178612"/>
    </source>
</evidence>
<feature type="binding site" evidence="5">
    <location>
        <position position="82"/>
    </location>
    <ligand>
        <name>Mn(2+)</name>
        <dbReference type="ChEBI" id="CHEBI:29035"/>
    </ligand>
</feature>
<dbReference type="InterPro" id="IPR019832">
    <property type="entry name" value="Mn/Fe_SOD_C"/>
</dbReference>
<feature type="binding site" evidence="5">
    <location>
        <position position="166"/>
    </location>
    <ligand>
        <name>Mn(2+)</name>
        <dbReference type="ChEBI" id="CHEBI:29035"/>
    </ligand>
</feature>
<dbReference type="GO" id="GO:0046872">
    <property type="term" value="F:metal ion binding"/>
    <property type="evidence" value="ECO:0007669"/>
    <property type="project" value="UniProtKB-KW"/>
</dbReference>
<gene>
    <name evidence="7" type="ORF">A2758_00855</name>
</gene>
<dbReference type="AlphaFoldDB" id="A0A1G2T4X0"/>
<evidence type="ECO:0000313" key="7">
    <source>
        <dbReference type="EMBL" id="OHA91641.1"/>
    </source>
</evidence>
<dbReference type="GO" id="GO:0004784">
    <property type="term" value="F:superoxide dismutase activity"/>
    <property type="evidence" value="ECO:0007669"/>
    <property type="project" value="UniProtKB-EC"/>
</dbReference>
<dbReference type="Proteomes" id="UP000178612">
    <property type="component" value="Unassembled WGS sequence"/>
</dbReference>
<protein>
    <recommendedName>
        <fullName evidence="2">superoxide dismutase</fullName>
        <ecNumber evidence="2">1.15.1.1</ecNumber>
    </recommendedName>
</protein>
<feature type="binding site" evidence="5">
    <location>
        <position position="170"/>
    </location>
    <ligand>
        <name>Mn(2+)</name>
        <dbReference type="ChEBI" id="CHEBI:29035"/>
    </ligand>
</feature>
<evidence type="ECO:0000256" key="5">
    <source>
        <dbReference type="PIRSR" id="PIRSR000349-1"/>
    </source>
</evidence>
<keyword evidence="3 5" id="KW-0479">Metal-binding</keyword>
<dbReference type="EMBL" id="MHVJ01000011">
    <property type="protein sequence ID" value="OHA91641.1"/>
    <property type="molecule type" value="Genomic_DNA"/>
</dbReference>
<dbReference type="SUPFAM" id="SSF54719">
    <property type="entry name" value="Fe,Mn superoxide dismutase (SOD), C-terminal domain"/>
    <property type="match status" value="1"/>
</dbReference>
<sequence>MAKQFEERKFNIPTLNGISAKNIEEHLKLYAGYVKNANVILAKIDEYSEDSSPLVGAGEEHAYALGEIGRRFAFEFDGMRNHEIYFSHFENGSTALTTDGSLMKAVQEEWGTFERWLKRFKTLATTRGTGWAQLLWDPTSDRLLNNWVDEQHLGQLSACVPILALDMWEHSYVADYQPSGKKQYIEDFFENLNWSNVEENFSSAIQK</sequence>
<accession>A0A1G2T4X0</accession>
<dbReference type="PIRSF" id="PIRSF000349">
    <property type="entry name" value="SODismutase"/>
    <property type="match status" value="1"/>
</dbReference>
<dbReference type="InterPro" id="IPR001189">
    <property type="entry name" value="Mn/Fe_SOD"/>
</dbReference>
<dbReference type="InterPro" id="IPR036324">
    <property type="entry name" value="Mn/Fe_SOD_N_sf"/>
</dbReference>
<dbReference type="PANTHER" id="PTHR11404:SF6">
    <property type="entry name" value="SUPEROXIDE DISMUTASE [MN], MITOCHONDRIAL"/>
    <property type="match status" value="1"/>
</dbReference>
<dbReference type="EC" id="1.15.1.1" evidence="2"/>
<feature type="domain" description="Manganese/iron superoxide dismutase C-terminal" evidence="6">
    <location>
        <begin position="99"/>
        <end position="200"/>
    </location>
</feature>
<feature type="binding site" evidence="5">
    <location>
        <position position="26"/>
    </location>
    <ligand>
        <name>Mn(2+)</name>
        <dbReference type="ChEBI" id="CHEBI:29035"/>
    </ligand>
</feature>
<evidence type="ECO:0000259" key="6">
    <source>
        <dbReference type="Pfam" id="PF02777"/>
    </source>
</evidence>
<dbReference type="SUPFAM" id="SSF46609">
    <property type="entry name" value="Fe,Mn superoxide dismutase (SOD), N-terminal domain"/>
    <property type="match status" value="1"/>
</dbReference>
<dbReference type="InterPro" id="IPR036314">
    <property type="entry name" value="SOD_C_sf"/>
</dbReference>